<gene>
    <name evidence="1" type="ORF">B1199_00310</name>
</gene>
<sequence length="82" mass="9309">MQTMDFLINQKIISTLDSLGFPIFCNTLYQNNELEQLEDLFSLLEMMLLDPSLTPAIKHKIQLALSISNNGIVDPQSLNQIK</sequence>
<protein>
    <submittedName>
        <fullName evidence="1">Uncharacterized protein</fullName>
    </submittedName>
</protein>
<dbReference type="EMBL" id="MWPV01000001">
    <property type="protein sequence ID" value="OUL58767.1"/>
    <property type="molecule type" value="Genomic_DNA"/>
</dbReference>
<proteinExistence type="predicted"/>
<reference evidence="1 2" key="1">
    <citation type="submission" date="2017-02" db="EMBL/GenBank/DDBJ databases">
        <title>Pseudoalteromonas ulvae TC14 Genome.</title>
        <authorList>
            <person name="Molmeret M."/>
        </authorList>
    </citation>
    <scope>NUCLEOTIDE SEQUENCE [LARGE SCALE GENOMIC DNA]</scope>
    <source>
        <strain evidence="1">TC14</strain>
    </source>
</reference>
<name>A0A244CT30_PSEDV</name>
<dbReference type="Proteomes" id="UP000194841">
    <property type="component" value="Unassembled WGS sequence"/>
</dbReference>
<comment type="caution">
    <text evidence="1">The sequence shown here is derived from an EMBL/GenBank/DDBJ whole genome shotgun (WGS) entry which is preliminary data.</text>
</comment>
<evidence type="ECO:0000313" key="1">
    <source>
        <dbReference type="EMBL" id="OUL58767.1"/>
    </source>
</evidence>
<dbReference type="AlphaFoldDB" id="A0A244CT30"/>
<keyword evidence="2" id="KW-1185">Reference proteome</keyword>
<evidence type="ECO:0000313" key="2">
    <source>
        <dbReference type="Proteomes" id="UP000194841"/>
    </source>
</evidence>
<dbReference type="RefSeq" id="WP_086742146.1">
    <property type="nucleotide sequence ID" value="NZ_MWPV01000001.1"/>
</dbReference>
<accession>A0A244CT30</accession>
<organism evidence="1 2">
    <name type="scientific">Pseudoalteromonas ulvae</name>
    <dbReference type="NCBI Taxonomy" id="107327"/>
    <lineage>
        <taxon>Bacteria</taxon>
        <taxon>Pseudomonadati</taxon>
        <taxon>Pseudomonadota</taxon>
        <taxon>Gammaproteobacteria</taxon>
        <taxon>Alteromonadales</taxon>
        <taxon>Pseudoalteromonadaceae</taxon>
        <taxon>Pseudoalteromonas</taxon>
    </lineage>
</organism>
<dbReference type="OrthoDB" id="9928142at2"/>